<keyword evidence="4" id="KW-1185">Reference proteome</keyword>
<dbReference type="Gene3D" id="1.10.530.10">
    <property type="match status" value="1"/>
</dbReference>
<gene>
    <name evidence="3" type="ORF">CAL25_17570</name>
</gene>
<dbReference type="AlphaFoldDB" id="A0A261TB56"/>
<accession>A0A261TB56</accession>
<feature type="domain" description="Transglycosylase SLT" evidence="2">
    <location>
        <begin position="8"/>
        <end position="189"/>
    </location>
</feature>
<dbReference type="Pfam" id="PF19489">
    <property type="entry name" value="SLT_4"/>
    <property type="match status" value="1"/>
</dbReference>
<reference evidence="3 4" key="1">
    <citation type="submission" date="2017-05" db="EMBL/GenBank/DDBJ databases">
        <title>Complete and WGS of Bordetella genogroups.</title>
        <authorList>
            <person name="Spilker T."/>
            <person name="LiPuma J."/>
        </authorList>
    </citation>
    <scope>NUCLEOTIDE SEQUENCE [LARGE SCALE GENOMIC DNA]</scope>
    <source>
        <strain evidence="3 4">AU10456</strain>
    </source>
</reference>
<evidence type="ECO:0000313" key="3">
    <source>
        <dbReference type="EMBL" id="OZI46521.1"/>
    </source>
</evidence>
<dbReference type="InterPro" id="IPR045795">
    <property type="entry name" value="SLT_4"/>
</dbReference>
<evidence type="ECO:0000259" key="2">
    <source>
        <dbReference type="Pfam" id="PF19489"/>
    </source>
</evidence>
<dbReference type="CDD" id="cd00442">
    <property type="entry name" value="Lyz-like"/>
    <property type="match status" value="1"/>
</dbReference>
<dbReference type="RefSeq" id="WP_094802261.1">
    <property type="nucleotide sequence ID" value="NZ_NEVP01000011.1"/>
</dbReference>
<evidence type="ECO:0000313" key="4">
    <source>
        <dbReference type="Proteomes" id="UP000216913"/>
    </source>
</evidence>
<organism evidence="3 4">
    <name type="scientific">Bordetella genomosp. 5</name>
    <dbReference type="NCBI Taxonomy" id="1395608"/>
    <lineage>
        <taxon>Bacteria</taxon>
        <taxon>Pseudomonadati</taxon>
        <taxon>Pseudomonadota</taxon>
        <taxon>Betaproteobacteria</taxon>
        <taxon>Burkholderiales</taxon>
        <taxon>Alcaligenaceae</taxon>
        <taxon>Bordetella</taxon>
    </lineage>
</organism>
<feature type="signal peptide" evidence="1">
    <location>
        <begin position="1"/>
        <end position="20"/>
    </location>
</feature>
<comment type="caution">
    <text evidence="3">The sequence shown here is derived from an EMBL/GenBank/DDBJ whole genome shotgun (WGS) entry which is preliminary data.</text>
</comment>
<proteinExistence type="predicted"/>
<dbReference type="EMBL" id="NEVP01000011">
    <property type="protein sequence ID" value="OZI46521.1"/>
    <property type="molecule type" value="Genomic_DNA"/>
</dbReference>
<dbReference type="PROSITE" id="PS51257">
    <property type="entry name" value="PROKAR_LIPOPROTEIN"/>
    <property type="match status" value="1"/>
</dbReference>
<feature type="chain" id="PRO_5011972210" description="Transglycosylase SLT domain-containing protein" evidence="1">
    <location>
        <begin position="21"/>
        <end position="200"/>
    </location>
</feature>
<protein>
    <recommendedName>
        <fullName evidence="2">Transglycosylase SLT domain-containing protein</fullName>
    </recommendedName>
</protein>
<dbReference type="OrthoDB" id="9789144at2"/>
<dbReference type="SUPFAM" id="SSF53955">
    <property type="entry name" value="Lysozyme-like"/>
    <property type="match status" value="1"/>
</dbReference>
<dbReference type="InterPro" id="IPR023346">
    <property type="entry name" value="Lysozyme-like_dom_sf"/>
</dbReference>
<keyword evidence="1" id="KW-0732">Signal</keyword>
<dbReference type="Proteomes" id="UP000216913">
    <property type="component" value="Unassembled WGS sequence"/>
</dbReference>
<name>A0A261TB56_9BORD</name>
<sequence length="200" mass="23063">MRARMPTLVAVLALSGCASTAPPANPEDICAIFREKPDWHSAALRAQKKWGAPVHVPIAMMYQESSFKHDALPPRYYFLGFIPWGRVSSAYGYAQAKDETWADYKRDAGGWTSSRSNFDDALDFMGWYMSKTQRINGISKWDAYGQYLNYHEGWTGYRNRSYERKAWLMRVSQQVQARAERFGAQYRQCEGELTRGGWLF</sequence>
<evidence type="ECO:0000256" key="1">
    <source>
        <dbReference type="SAM" id="SignalP"/>
    </source>
</evidence>